<feature type="compositionally biased region" description="Pro residues" evidence="1">
    <location>
        <begin position="354"/>
        <end position="369"/>
    </location>
</feature>
<feature type="compositionally biased region" description="Pro residues" evidence="1">
    <location>
        <begin position="218"/>
        <end position="248"/>
    </location>
</feature>
<feature type="transmembrane region" description="Helical" evidence="2">
    <location>
        <begin position="36"/>
        <end position="60"/>
    </location>
</feature>
<proteinExistence type="predicted"/>
<evidence type="ECO:0000256" key="2">
    <source>
        <dbReference type="SAM" id="Phobius"/>
    </source>
</evidence>
<organism evidence="3 4">
    <name type="scientific">Neoarthrinium moseri</name>
    <dbReference type="NCBI Taxonomy" id="1658444"/>
    <lineage>
        <taxon>Eukaryota</taxon>
        <taxon>Fungi</taxon>
        <taxon>Dikarya</taxon>
        <taxon>Ascomycota</taxon>
        <taxon>Pezizomycotina</taxon>
        <taxon>Sordariomycetes</taxon>
        <taxon>Xylariomycetidae</taxon>
        <taxon>Amphisphaeriales</taxon>
        <taxon>Apiosporaceae</taxon>
        <taxon>Neoarthrinium</taxon>
    </lineage>
</organism>
<gene>
    <name evidence="3" type="ORF">JX265_011310</name>
</gene>
<reference evidence="3" key="1">
    <citation type="submission" date="2021-03" db="EMBL/GenBank/DDBJ databases">
        <title>Revisited historic fungal species revealed as producer of novel bioactive compounds through whole genome sequencing and comparative genomics.</title>
        <authorList>
            <person name="Vignolle G.A."/>
            <person name="Hochenegger N."/>
            <person name="Mach R.L."/>
            <person name="Mach-Aigner A.R."/>
            <person name="Javad Rahimi M."/>
            <person name="Salim K.A."/>
            <person name="Chan C.M."/>
            <person name="Lim L.B.L."/>
            <person name="Cai F."/>
            <person name="Druzhinina I.S."/>
            <person name="U'Ren J.M."/>
            <person name="Derntl C."/>
        </authorList>
    </citation>
    <scope>NUCLEOTIDE SEQUENCE</scope>
    <source>
        <strain evidence="3">TUCIM 5799</strain>
    </source>
</reference>
<feature type="region of interest" description="Disordered" evidence="1">
    <location>
        <begin position="320"/>
        <end position="369"/>
    </location>
</feature>
<accession>A0A9P9WCU4</accession>
<evidence type="ECO:0000256" key="1">
    <source>
        <dbReference type="SAM" id="MobiDB-lite"/>
    </source>
</evidence>
<feature type="transmembrane region" description="Helical" evidence="2">
    <location>
        <begin position="139"/>
        <end position="169"/>
    </location>
</feature>
<dbReference type="AlphaFoldDB" id="A0A9P9WCU4"/>
<dbReference type="Proteomes" id="UP000829685">
    <property type="component" value="Unassembled WGS sequence"/>
</dbReference>
<evidence type="ECO:0000313" key="3">
    <source>
        <dbReference type="EMBL" id="KAI1857109.1"/>
    </source>
</evidence>
<keyword evidence="2" id="KW-0472">Membrane</keyword>
<feature type="transmembrane region" description="Helical" evidence="2">
    <location>
        <begin position="80"/>
        <end position="107"/>
    </location>
</feature>
<feature type="region of interest" description="Disordered" evidence="1">
    <location>
        <begin position="174"/>
        <end position="257"/>
    </location>
</feature>
<evidence type="ECO:0000313" key="4">
    <source>
        <dbReference type="Proteomes" id="UP000829685"/>
    </source>
</evidence>
<dbReference type="EMBL" id="JAFIMR010000041">
    <property type="protein sequence ID" value="KAI1857109.1"/>
    <property type="molecule type" value="Genomic_DNA"/>
</dbReference>
<keyword evidence="4" id="KW-1185">Reference proteome</keyword>
<name>A0A9P9WCU4_9PEZI</name>
<feature type="compositionally biased region" description="Low complexity" evidence="1">
    <location>
        <begin position="327"/>
        <end position="337"/>
    </location>
</feature>
<protein>
    <submittedName>
        <fullName evidence="3">Uncharacterized protein</fullName>
    </submittedName>
</protein>
<keyword evidence="2" id="KW-0812">Transmembrane</keyword>
<sequence length="414" mass="44462">MNLIITTSSFSMLTLININADSMIRSPLVVFVGGSVAFGPLATCCLVFGFSAVALMVGAFDALSLDPVFDAFDTFSWFPLSALVTCVHLALVVVVCLLIYVAIIGAVTHLEGQMFPAGDDSDDSGPPAWLVFGKNALNALFAFGQVVFCLVAVVPVTVISLWLAFYAWLDTAPSRPRPRPQKKTKPMDWHPSEVWASPKDKEYPSPPRAPKPFARVLPPQPPVVSRPSPRPAPASKPKPFVPKLPSQPPVLSRPARSSCRCYNHDDAGLHFGGWMDPENFGTPPTSDPEESARTWVRLVESVRKPVEPWHMGGRSTCWDNWNPELQPAPASMPSFPSAAPPPVWSGPYEQQPSLLPPQEPAPLPAPAPTYEPAYVPAYVPASLPLPAPEPVLSAPAPSAALAPYDQSSLAAPSG</sequence>
<keyword evidence="2" id="KW-1133">Transmembrane helix</keyword>
<comment type="caution">
    <text evidence="3">The sequence shown here is derived from an EMBL/GenBank/DDBJ whole genome shotgun (WGS) entry which is preliminary data.</text>
</comment>